<dbReference type="AlphaFoldDB" id="A0A4S8K3Y9"/>
<dbReference type="Proteomes" id="UP000317650">
    <property type="component" value="Chromosome 8"/>
</dbReference>
<comment type="caution">
    <text evidence="1">The sequence shown here is derived from an EMBL/GenBank/DDBJ whole genome shotgun (WGS) entry which is preliminary data.</text>
</comment>
<name>A0A4S8K3Y9_MUSBA</name>
<evidence type="ECO:0000313" key="2">
    <source>
        <dbReference type="Proteomes" id="UP000317650"/>
    </source>
</evidence>
<keyword evidence="2" id="KW-1185">Reference proteome</keyword>
<organism evidence="1 2">
    <name type="scientific">Musa balbisiana</name>
    <name type="common">Banana</name>
    <dbReference type="NCBI Taxonomy" id="52838"/>
    <lineage>
        <taxon>Eukaryota</taxon>
        <taxon>Viridiplantae</taxon>
        <taxon>Streptophyta</taxon>
        <taxon>Embryophyta</taxon>
        <taxon>Tracheophyta</taxon>
        <taxon>Spermatophyta</taxon>
        <taxon>Magnoliopsida</taxon>
        <taxon>Liliopsida</taxon>
        <taxon>Zingiberales</taxon>
        <taxon>Musaceae</taxon>
        <taxon>Musa</taxon>
    </lineage>
</organism>
<accession>A0A4S8K3Y9</accession>
<gene>
    <name evidence="1" type="ORF">C4D60_Mb08t15180</name>
</gene>
<proteinExistence type="predicted"/>
<reference evidence="1 2" key="1">
    <citation type="journal article" date="2019" name="Nat. Plants">
        <title>Genome sequencing of Musa balbisiana reveals subgenome evolution and function divergence in polyploid bananas.</title>
        <authorList>
            <person name="Yao X."/>
        </authorList>
    </citation>
    <scope>NUCLEOTIDE SEQUENCE [LARGE SCALE GENOMIC DNA]</scope>
    <source>
        <strain evidence="2">cv. DH-PKW</strain>
        <tissue evidence="1">Leaves</tissue>
    </source>
</reference>
<protein>
    <submittedName>
        <fullName evidence="1">Uncharacterized protein</fullName>
    </submittedName>
</protein>
<evidence type="ECO:0000313" key="1">
    <source>
        <dbReference type="EMBL" id="THU69512.1"/>
    </source>
</evidence>
<dbReference type="EMBL" id="PYDT01000002">
    <property type="protein sequence ID" value="THU69512.1"/>
    <property type="molecule type" value="Genomic_DNA"/>
</dbReference>
<sequence length="118" mass="12926">MGEAKRGTSLRFALKILGPEANSDTRNGDIADARRHRIGSRIWEGSTQEEVYMLHNGRRGFTETDWWDAVGTKDNIGSSASSTEGIKCGNLVVVGLSERVVPGWTSLLMNIMPMVISC</sequence>